<evidence type="ECO:0000313" key="1">
    <source>
        <dbReference type="EMBL" id="SEQ40962.1"/>
    </source>
</evidence>
<proteinExistence type="predicted"/>
<dbReference type="Proteomes" id="UP000199028">
    <property type="component" value="Unassembled WGS sequence"/>
</dbReference>
<organism evidence="1 2">
    <name type="scientific">Lentzea flaviverrucosa</name>
    <dbReference type="NCBI Taxonomy" id="200379"/>
    <lineage>
        <taxon>Bacteria</taxon>
        <taxon>Bacillati</taxon>
        <taxon>Actinomycetota</taxon>
        <taxon>Actinomycetes</taxon>
        <taxon>Pseudonocardiales</taxon>
        <taxon>Pseudonocardiaceae</taxon>
        <taxon>Lentzea</taxon>
    </lineage>
</organism>
<dbReference type="EMBL" id="FOFT01000002">
    <property type="protein sequence ID" value="SEQ40962.1"/>
    <property type="molecule type" value="Genomic_DNA"/>
</dbReference>
<dbReference type="AlphaFoldDB" id="A0A1H9FSQ1"/>
<reference evidence="2" key="1">
    <citation type="submission" date="2016-10" db="EMBL/GenBank/DDBJ databases">
        <authorList>
            <person name="Varghese N."/>
            <person name="Submissions S."/>
        </authorList>
    </citation>
    <scope>NUCLEOTIDE SEQUENCE [LARGE SCALE GENOMIC DNA]</scope>
    <source>
        <strain evidence="2">CGMCC 4.578</strain>
    </source>
</reference>
<evidence type="ECO:0000313" key="2">
    <source>
        <dbReference type="Proteomes" id="UP000199028"/>
    </source>
</evidence>
<name>A0A1H9FSQ1_9PSEU</name>
<dbReference type="InterPro" id="IPR035948">
    <property type="entry name" value="YwqG-like_sf"/>
</dbReference>
<evidence type="ECO:0008006" key="3">
    <source>
        <dbReference type="Google" id="ProtNLM"/>
    </source>
</evidence>
<dbReference type="SUPFAM" id="SSF103032">
    <property type="entry name" value="Hypothetical protein YwqG"/>
    <property type="match status" value="1"/>
</dbReference>
<sequence>MLRLVSTEAERARPAVLLNPIEGDPTDADSHIGGPVLWPIDEPWPTCDGAAHDPASGAEPFVGAVQLYRRDFPELPFPDGADLLQVFLCTLHHDLPHAHGPDVRLVWRDSTTVFELIEEEPEPSVQEEAYVPTVNVLEPIRFAERESKVSGGTKIGGWTPWWQSAPIEFECADCGAAQRQTLSLATHEPSGDDVEWVFGREGNLNVFTCAEDVRHSIAVHVD</sequence>
<keyword evidence="2" id="KW-1185">Reference proteome</keyword>
<protein>
    <recommendedName>
        <fullName evidence="3">DUF1963 domain-containing protein</fullName>
    </recommendedName>
</protein>
<accession>A0A1H9FSQ1</accession>
<gene>
    <name evidence="1" type="ORF">SAMN05216195_102353</name>
</gene>
<dbReference type="Gene3D" id="2.30.320.10">
    <property type="entry name" value="YwqG-like"/>
    <property type="match status" value="1"/>
</dbReference>